<dbReference type="GO" id="GO:0005654">
    <property type="term" value="C:nucleoplasm"/>
    <property type="evidence" value="ECO:0007669"/>
    <property type="project" value="UniProtKB-ARBA"/>
</dbReference>
<dbReference type="AlphaFoldDB" id="A0A1W5DCQ2"/>
<name>A0A1W5DCQ2_9LECA</name>
<evidence type="ECO:0000256" key="6">
    <source>
        <dbReference type="SAM" id="MobiDB-lite"/>
    </source>
</evidence>
<dbReference type="EMBL" id="FWEW01003741">
    <property type="protein sequence ID" value="SLM40692.1"/>
    <property type="molecule type" value="Genomic_DNA"/>
</dbReference>
<feature type="region of interest" description="Disordered" evidence="6">
    <location>
        <begin position="661"/>
        <end position="761"/>
    </location>
</feature>
<comment type="subcellular location">
    <subcellularLocation>
        <location evidence="1">Nucleus</location>
    </subcellularLocation>
</comment>
<dbReference type="Proteomes" id="UP000192927">
    <property type="component" value="Unassembled WGS sequence"/>
</dbReference>
<dbReference type="Pfam" id="PF08598">
    <property type="entry name" value="Sds3"/>
    <property type="match status" value="1"/>
</dbReference>
<feature type="region of interest" description="Disordered" evidence="6">
    <location>
        <begin position="601"/>
        <end position="623"/>
    </location>
</feature>
<evidence type="ECO:0000256" key="2">
    <source>
        <dbReference type="ARBA" id="ARBA00022491"/>
    </source>
</evidence>
<feature type="region of interest" description="Disordered" evidence="6">
    <location>
        <begin position="32"/>
        <end position="88"/>
    </location>
</feature>
<reference evidence="8" key="1">
    <citation type="submission" date="2017-03" db="EMBL/GenBank/DDBJ databases">
        <authorList>
            <person name="Sharma R."/>
            <person name="Thines M."/>
        </authorList>
    </citation>
    <scope>NUCLEOTIDE SEQUENCE [LARGE SCALE GENOMIC DNA]</scope>
</reference>
<protein>
    <submittedName>
        <fullName evidence="7">Sds3-like</fullName>
    </submittedName>
</protein>
<keyword evidence="8" id="KW-1185">Reference proteome</keyword>
<feature type="region of interest" description="Disordered" evidence="6">
    <location>
        <begin position="141"/>
        <end position="292"/>
    </location>
</feature>
<keyword evidence="4" id="KW-0804">Transcription</keyword>
<feature type="compositionally biased region" description="Basic residues" evidence="6">
    <location>
        <begin position="258"/>
        <end position="269"/>
    </location>
</feature>
<dbReference type="InterPro" id="IPR013907">
    <property type="entry name" value="Sds3"/>
</dbReference>
<organism evidence="7 8">
    <name type="scientific">Lasallia pustulata</name>
    <dbReference type="NCBI Taxonomy" id="136370"/>
    <lineage>
        <taxon>Eukaryota</taxon>
        <taxon>Fungi</taxon>
        <taxon>Dikarya</taxon>
        <taxon>Ascomycota</taxon>
        <taxon>Pezizomycotina</taxon>
        <taxon>Lecanoromycetes</taxon>
        <taxon>OSLEUM clade</taxon>
        <taxon>Umbilicariomycetidae</taxon>
        <taxon>Umbilicariales</taxon>
        <taxon>Umbilicariaceae</taxon>
        <taxon>Lasallia</taxon>
    </lineage>
</organism>
<feature type="compositionally biased region" description="Basic and acidic residues" evidence="6">
    <location>
        <begin position="724"/>
        <end position="733"/>
    </location>
</feature>
<evidence type="ECO:0000256" key="3">
    <source>
        <dbReference type="ARBA" id="ARBA00023015"/>
    </source>
</evidence>
<evidence type="ECO:0000256" key="5">
    <source>
        <dbReference type="ARBA" id="ARBA00023242"/>
    </source>
</evidence>
<dbReference type="GO" id="GO:0010468">
    <property type="term" value="P:regulation of gene expression"/>
    <property type="evidence" value="ECO:0007669"/>
    <property type="project" value="UniProtKB-ARBA"/>
</dbReference>
<accession>A0A1W5DCQ2</accession>
<feature type="compositionally biased region" description="Polar residues" evidence="6">
    <location>
        <begin position="684"/>
        <end position="703"/>
    </location>
</feature>
<sequence>MITTREFSTPEGLPMEAMVNRSESVIVVDVEGGTLLDEDNRSSSLSDLGDGGANDELDDEHQGPINDSDGNDTEAETERLEDSPQKFREHTGVVLSLSACADEIGSSPPATLEPINENEVIDQLYSTRDNIGVIPKVLEPQMLNGDGDQVSDISSLEGSTAELSKVASPPAIAGKKRKRPSPPTFDGSEHRVTSPILASQKRLSEDNLAAQPTNHTEEAPKASPTNDDDCNTMVGNRLLSDVGEDEGVTQQLVASKAQRSKRGKRKGKKVKEDEIGKSQLSKGPLDIPEDGVEELNGTDVVYNHDEAMELDDGHEDAEAEAAAKNEDEFVRKKAAMDLLGDIERQFATFKDKLYDERLAQVDEELASLAQPLCLHPGYLVMRKCLDERRDEKIHHEQMLMKYELEALQRRSIAEKAQHHGQYMQTVRDLRDRELWRAGEEWYQIQRERRSWEGNVPDCTYTFTTRRSQQITQQIAYNTEVSLISGIAKHVGFPAAPEIGGARTTEVDDDFHSMGIKESIRPPQPNAAPPVRITLSASASLSRLQPAAEEQFLEQNPWANAQHPAHQIYQHPQRQIYSLSGPPSPVSSPAAQRRITDVNVSNGSASTNAEQYSFPTSSIGPTPYTGDKGRVFSLPNRTPDNEGAVLYTPSKLAATGIKSNASERAVANSPPEQGHKIVAAGSRPGTFSNSPPYQARKSSTTEQETLGKRAASSIGPSPFRYSTVKAEDPLDSSHHSPNSAHFHIPARTGITNGGESGRFGAR</sequence>
<evidence type="ECO:0000256" key="4">
    <source>
        <dbReference type="ARBA" id="ARBA00023163"/>
    </source>
</evidence>
<proteinExistence type="predicted"/>
<evidence type="ECO:0000313" key="7">
    <source>
        <dbReference type="EMBL" id="SLM40692.1"/>
    </source>
</evidence>
<feature type="compositionally biased region" description="Polar residues" evidence="6">
    <location>
        <begin position="601"/>
        <end position="619"/>
    </location>
</feature>
<feature type="compositionally biased region" description="Polar residues" evidence="6">
    <location>
        <begin position="151"/>
        <end position="162"/>
    </location>
</feature>
<keyword evidence="2" id="KW-0678">Repressor</keyword>
<feature type="compositionally biased region" description="Basic and acidic residues" evidence="6">
    <location>
        <begin position="76"/>
        <end position="88"/>
    </location>
</feature>
<evidence type="ECO:0000256" key="1">
    <source>
        <dbReference type="ARBA" id="ARBA00004123"/>
    </source>
</evidence>
<evidence type="ECO:0000313" key="8">
    <source>
        <dbReference type="Proteomes" id="UP000192927"/>
    </source>
</evidence>
<feature type="compositionally biased region" description="Gly residues" evidence="6">
    <location>
        <begin position="750"/>
        <end position="761"/>
    </location>
</feature>
<keyword evidence="3" id="KW-0805">Transcription regulation</keyword>
<dbReference type="SMART" id="SM01401">
    <property type="entry name" value="Sds3"/>
    <property type="match status" value="1"/>
</dbReference>
<dbReference type="Gene3D" id="1.20.5.1500">
    <property type="match status" value="1"/>
</dbReference>
<dbReference type="PANTHER" id="PTHR21964">
    <property type="entry name" value="BREAST CANCER METASTASIS-SUPPRESSOR 1"/>
    <property type="match status" value="1"/>
</dbReference>
<keyword evidence="5" id="KW-0539">Nucleus</keyword>